<reference evidence="2 3" key="1">
    <citation type="submission" date="2015-10" db="EMBL/GenBank/DDBJ databases">
        <title>Metagenome-Assembled Genomes uncover a global brackish microbiome.</title>
        <authorList>
            <person name="Hugerth L.W."/>
            <person name="Larsson J."/>
            <person name="Alneberg J."/>
            <person name="Lindh M.V."/>
            <person name="Legrand C."/>
            <person name="Pinhassi J."/>
            <person name="Andersson A.F."/>
        </authorList>
    </citation>
    <scope>NUCLEOTIDE SEQUENCE [LARGE SCALE GENOMIC DNA]</scope>
    <source>
        <strain evidence="2">BACL4 MAG-120507-bin80</strain>
    </source>
</reference>
<comment type="caution">
    <text evidence="2">The sequence shown here is derived from an EMBL/GenBank/DDBJ whole genome shotgun (WGS) entry which is preliminary data.</text>
</comment>
<protein>
    <recommendedName>
        <fullName evidence="4">DUF2214 domain-containing protein</fullName>
    </recommendedName>
</protein>
<dbReference type="AlphaFoldDB" id="A0A0R2S586"/>
<keyword evidence="1" id="KW-1133">Transmembrane helix</keyword>
<evidence type="ECO:0000256" key="1">
    <source>
        <dbReference type="SAM" id="Phobius"/>
    </source>
</evidence>
<proteinExistence type="predicted"/>
<dbReference type="Proteomes" id="UP000051934">
    <property type="component" value="Unassembled WGS sequence"/>
</dbReference>
<feature type="transmembrane region" description="Helical" evidence="1">
    <location>
        <begin position="133"/>
        <end position="155"/>
    </location>
</feature>
<feature type="transmembrane region" description="Helical" evidence="1">
    <location>
        <begin position="62"/>
        <end position="84"/>
    </location>
</feature>
<feature type="transmembrane region" description="Helical" evidence="1">
    <location>
        <begin position="29"/>
        <end position="50"/>
    </location>
</feature>
<evidence type="ECO:0000313" key="2">
    <source>
        <dbReference type="EMBL" id="KRO70025.1"/>
    </source>
</evidence>
<keyword evidence="1" id="KW-0472">Membrane</keyword>
<organism evidence="2 3">
    <name type="scientific">OM182 bacterium BACL3 MAG-120507-bin80</name>
    <dbReference type="NCBI Taxonomy" id="1655577"/>
    <lineage>
        <taxon>Bacteria</taxon>
        <taxon>Pseudomonadati</taxon>
        <taxon>Pseudomonadota</taxon>
        <taxon>Gammaproteobacteria</taxon>
        <taxon>OMG group</taxon>
        <taxon>OM182 clade</taxon>
    </lineage>
</organism>
<keyword evidence="1" id="KW-0812">Transmembrane</keyword>
<sequence length="161" mass="17165">MMTLAQFLSDTALHTWIVGQAWLWPVLEITHFIGLTLLIGGLLVVDLRVLGVSASTPLLATYRLLPLVLLGFGLNLISGVFFSVGDPFRYAANIGFQAKMVFVLLAGANALYHHISITPLLIGLEEGARTPAVAKISAAVSLLAWSAVLLLGRLIPYVGTG</sequence>
<dbReference type="EMBL" id="LIBB01000409">
    <property type="protein sequence ID" value="KRO70025.1"/>
    <property type="molecule type" value="Genomic_DNA"/>
</dbReference>
<name>A0A0R2S586_9GAMM</name>
<evidence type="ECO:0008006" key="4">
    <source>
        <dbReference type="Google" id="ProtNLM"/>
    </source>
</evidence>
<gene>
    <name evidence="2" type="ORF">ABR69_08465</name>
</gene>
<accession>A0A0R2S586</accession>
<evidence type="ECO:0000313" key="3">
    <source>
        <dbReference type="Proteomes" id="UP000051934"/>
    </source>
</evidence>
<feature type="transmembrane region" description="Helical" evidence="1">
    <location>
        <begin position="90"/>
        <end position="112"/>
    </location>
</feature>